<dbReference type="EMBL" id="CP157484">
    <property type="protein sequence ID" value="XBO39599.1"/>
    <property type="molecule type" value="Genomic_DNA"/>
</dbReference>
<gene>
    <name evidence="1" type="ORF">ABEG18_02100</name>
</gene>
<dbReference type="RefSeq" id="WP_406856444.1">
    <property type="nucleotide sequence ID" value="NZ_CP157484.1"/>
</dbReference>
<proteinExistence type="predicted"/>
<sequence>MLARHAVIESTDMGKTDLQTFADIVARTGRITFGDAQRLHRDVLPDGVRSREDIEILIRLEASVRRYDRSFAGWLVANVVDYAVWGERPTGVVTDEIAAWLAGLLDADRPVLARIAREIARETQEVGGVLEEAVLQDAGMEAAMAAAGEVGGSEARV</sequence>
<name>A0AAU7JHQ1_9HYPH</name>
<protein>
    <submittedName>
        <fullName evidence="1">Uncharacterized protein</fullName>
    </submittedName>
</protein>
<evidence type="ECO:0000313" key="1">
    <source>
        <dbReference type="EMBL" id="XBO39599.1"/>
    </source>
</evidence>
<reference evidence="1" key="1">
    <citation type="submission" date="2024-05" db="EMBL/GenBank/DDBJ databases">
        <authorList>
            <person name="Kim S."/>
            <person name="Heo J."/>
            <person name="Choi H."/>
            <person name="Choi Y."/>
            <person name="Kwon S.-W."/>
            <person name="Kim Y."/>
        </authorList>
    </citation>
    <scope>NUCLEOTIDE SEQUENCE</scope>
    <source>
        <strain evidence="1">KACC 23698</strain>
    </source>
</reference>
<accession>A0AAU7JHQ1</accession>
<organism evidence="1">
    <name type="scientific">Alsobacter sp. KACC 23698</name>
    <dbReference type="NCBI Taxonomy" id="3149229"/>
    <lineage>
        <taxon>Bacteria</taxon>
        <taxon>Pseudomonadati</taxon>
        <taxon>Pseudomonadota</taxon>
        <taxon>Alphaproteobacteria</taxon>
        <taxon>Hyphomicrobiales</taxon>
        <taxon>Alsobacteraceae</taxon>
        <taxon>Alsobacter</taxon>
    </lineage>
</organism>
<dbReference type="AlphaFoldDB" id="A0AAU7JHQ1"/>